<evidence type="ECO:0000313" key="1">
    <source>
        <dbReference type="EMBL" id="SHK62510.1"/>
    </source>
</evidence>
<sequence length="52" mass="5765">MRAARAPVSRRPVQALCQSAGFVRLDETKDRCRIKPRVMKGRSFAGAAAFMV</sequence>
<dbReference type="EMBL" id="FRAB01000030">
    <property type="protein sequence ID" value="SHK62510.1"/>
    <property type="molecule type" value="Genomic_DNA"/>
</dbReference>
<evidence type="ECO:0000313" key="2">
    <source>
        <dbReference type="Proteomes" id="UP000184395"/>
    </source>
</evidence>
<protein>
    <submittedName>
        <fullName evidence="1">Uncharacterized protein</fullName>
    </submittedName>
</protein>
<gene>
    <name evidence="1" type="ORF">SAMN05192548_10304</name>
</gene>
<reference evidence="1 2" key="1">
    <citation type="submission" date="2016-11" db="EMBL/GenBank/DDBJ databases">
        <authorList>
            <person name="Jaros S."/>
            <person name="Januszkiewicz K."/>
            <person name="Wedrychowicz H."/>
        </authorList>
    </citation>
    <scope>NUCLEOTIDE SEQUENCE [LARGE SCALE GENOMIC DNA]</scope>
    <source>
        <strain evidence="1 2">LMG 20594</strain>
    </source>
</reference>
<dbReference type="Proteomes" id="UP000184395">
    <property type="component" value="Unassembled WGS sequence"/>
</dbReference>
<proteinExistence type="predicted"/>
<accession>A0A1M6U038</accession>
<name>A0A1M6U038_9BURK</name>
<dbReference type="AlphaFoldDB" id="A0A1M6U038"/>
<organism evidence="1 2">
    <name type="scientific">Paraburkholderia terricola</name>
    <dbReference type="NCBI Taxonomy" id="169427"/>
    <lineage>
        <taxon>Bacteria</taxon>
        <taxon>Pseudomonadati</taxon>
        <taxon>Pseudomonadota</taxon>
        <taxon>Betaproteobacteria</taxon>
        <taxon>Burkholderiales</taxon>
        <taxon>Burkholderiaceae</taxon>
        <taxon>Paraburkholderia</taxon>
    </lineage>
</organism>